<dbReference type="SUPFAM" id="SSF53383">
    <property type="entry name" value="PLP-dependent transferases"/>
    <property type="match status" value="1"/>
</dbReference>
<dbReference type="Proteomes" id="UP000662747">
    <property type="component" value="Chromosome"/>
</dbReference>
<sequence>MKPIDFRSDTVTKPTPAMRRVIADAEVGDDVYGEDPTVRRLEERVAERLGLEAAVFVPSGTQANQIAIGTHCRQGDEVLTEAGSHIIQYEGGAVPALWGVQPAPLPGQRGLLTPEQVAEAVRTENVHAPRTRLLSLENTHNRGGGSVWPVERFRAVVEAARAAKLAVHLDGARLFNAEVAAGVPVSAWAKLTDSTSVCFSKGLGAPVGSVLAGRADVIYEARRLRKRLGGGMRQAGVLAAAALYALDNHVARLAEDHANARRLAAGLAEIPGVKVDAAQVETNMVFAELTRPATETVALLAKHGVLTNPAGGPRSLRLVTHLDVSAADIDEAVARIRRAVA</sequence>
<keyword evidence="6" id="KW-1185">Reference proteome</keyword>
<evidence type="ECO:0000313" key="6">
    <source>
        <dbReference type="Proteomes" id="UP000662747"/>
    </source>
</evidence>
<dbReference type="NCBIfam" id="NF041359">
    <property type="entry name" value="GntG_guanitoxin"/>
    <property type="match status" value="1"/>
</dbReference>
<dbReference type="InterPro" id="IPR001597">
    <property type="entry name" value="ArAA_b-elim_lyase/Thr_aldolase"/>
</dbReference>
<dbReference type="PANTHER" id="PTHR48097:SF9">
    <property type="entry name" value="L-THREONINE ALDOLASE"/>
    <property type="match status" value="1"/>
</dbReference>
<dbReference type="GO" id="GO:0016829">
    <property type="term" value="F:lyase activity"/>
    <property type="evidence" value="ECO:0007669"/>
    <property type="project" value="UniProtKB-KW"/>
</dbReference>
<dbReference type="CDD" id="cd06502">
    <property type="entry name" value="TA_like"/>
    <property type="match status" value="1"/>
</dbReference>
<keyword evidence="5" id="KW-0456">Lyase</keyword>
<dbReference type="PANTHER" id="PTHR48097">
    <property type="entry name" value="L-THREONINE ALDOLASE-RELATED"/>
    <property type="match status" value="1"/>
</dbReference>
<name>A0ABX7NQS5_9BACT</name>
<comment type="similarity">
    <text evidence="2">Belongs to the threonine aldolase family.</text>
</comment>
<evidence type="ECO:0000256" key="1">
    <source>
        <dbReference type="ARBA" id="ARBA00001933"/>
    </source>
</evidence>
<evidence type="ECO:0000256" key="2">
    <source>
        <dbReference type="ARBA" id="ARBA00006966"/>
    </source>
</evidence>
<dbReference type="Pfam" id="PF01212">
    <property type="entry name" value="Beta_elim_lyase"/>
    <property type="match status" value="1"/>
</dbReference>
<reference evidence="5 6" key="1">
    <citation type="submission" date="2021-02" db="EMBL/GenBank/DDBJ databases">
        <title>De Novo genome assembly of isolated myxobacteria.</title>
        <authorList>
            <person name="Stevens D.C."/>
        </authorList>
    </citation>
    <scope>NUCLEOTIDE SEQUENCE [LARGE SCALE GENOMIC DNA]</scope>
    <source>
        <strain evidence="6">SCPEA02</strain>
    </source>
</reference>
<dbReference type="Gene3D" id="3.90.1150.10">
    <property type="entry name" value="Aspartate Aminotransferase, domain 1"/>
    <property type="match status" value="1"/>
</dbReference>
<evidence type="ECO:0000259" key="4">
    <source>
        <dbReference type="Pfam" id="PF01212"/>
    </source>
</evidence>
<comment type="cofactor">
    <cofactor evidence="1">
        <name>pyridoxal 5'-phosphate</name>
        <dbReference type="ChEBI" id="CHEBI:597326"/>
    </cofactor>
</comment>
<evidence type="ECO:0000256" key="3">
    <source>
        <dbReference type="ARBA" id="ARBA00022898"/>
    </source>
</evidence>
<dbReference type="InterPro" id="IPR015421">
    <property type="entry name" value="PyrdxlP-dep_Trfase_major"/>
</dbReference>
<dbReference type="InterPro" id="IPR015422">
    <property type="entry name" value="PyrdxlP-dep_Trfase_small"/>
</dbReference>
<gene>
    <name evidence="5" type="primary">ltaE</name>
    <name evidence="5" type="ORF">JY651_31290</name>
</gene>
<dbReference type="NCBIfam" id="NF007825">
    <property type="entry name" value="PRK10534.1"/>
    <property type="match status" value="1"/>
</dbReference>
<accession>A0ABX7NQS5</accession>
<evidence type="ECO:0000313" key="5">
    <source>
        <dbReference type="EMBL" id="QSQ19756.1"/>
    </source>
</evidence>
<dbReference type="InterPro" id="IPR023603">
    <property type="entry name" value="Low_specificity_L-TA-like"/>
</dbReference>
<dbReference type="EC" id="4.1.2.48" evidence="5"/>
<dbReference type="InterPro" id="IPR015424">
    <property type="entry name" value="PyrdxlP-dep_Trfase"/>
</dbReference>
<feature type="domain" description="Aromatic amino acid beta-eliminating lyase/threonine aldolase" evidence="4">
    <location>
        <begin position="5"/>
        <end position="288"/>
    </location>
</feature>
<keyword evidence="3" id="KW-0663">Pyridoxal phosphate</keyword>
<protein>
    <submittedName>
        <fullName evidence="5">Low-specificity L-threonine aldolase</fullName>
        <ecNumber evidence="5">4.1.2.48</ecNumber>
    </submittedName>
</protein>
<dbReference type="Gene3D" id="3.40.640.10">
    <property type="entry name" value="Type I PLP-dependent aspartate aminotransferase-like (Major domain)"/>
    <property type="match status" value="1"/>
</dbReference>
<dbReference type="PIRSF" id="PIRSF017617">
    <property type="entry name" value="Thr_aldolase"/>
    <property type="match status" value="1"/>
</dbReference>
<organism evidence="5 6">
    <name type="scientific">Pyxidicoccus parkwayensis</name>
    <dbReference type="NCBI Taxonomy" id="2813578"/>
    <lineage>
        <taxon>Bacteria</taxon>
        <taxon>Pseudomonadati</taxon>
        <taxon>Myxococcota</taxon>
        <taxon>Myxococcia</taxon>
        <taxon>Myxococcales</taxon>
        <taxon>Cystobacterineae</taxon>
        <taxon>Myxococcaceae</taxon>
        <taxon>Pyxidicoccus</taxon>
    </lineage>
</organism>
<proteinExistence type="inferred from homology"/>
<dbReference type="RefSeq" id="WP_206721338.1">
    <property type="nucleotide sequence ID" value="NZ_CP071090.1"/>
</dbReference>
<dbReference type="EMBL" id="CP071090">
    <property type="protein sequence ID" value="QSQ19756.1"/>
    <property type="molecule type" value="Genomic_DNA"/>
</dbReference>